<dbReference type="AlphaFoldDB" id="A0A2M9Q823"/>
<protein>
    <submittedName>
        <fullName evidence="1">Uncharacterized protein</fullName>
    </submittedName>
</protein>
<dbReference type="EMBL" id="PHQY01000431">
    <property type="protein sequence ID" value="PJO44231.1"/>
    <property type="molecule type" value="Genomic_DNA"/>
</dbReference>
<sequence length="88" mass="9685">MPPSFRHIKVALHHDETRFAAGSLANRFSCAKAKRQHDVGHEGAITGRMLLAFVPSIANPQGVISLRSNQFIHMVTDIKISTSTLMMS</sequence>
<proteinExistence type="predicted"/>
<comment type="caution">
    <text evidence="1">The sequence shown here is derived from an EMBL/GenBank/DDBJ whole genome shotgun (WGS) entry which is preliminary data.</text>
</comment>
<dbReference type="Proteomes" id="UP000232101">
    <property type="component" value="Unassembled WGS sequence"/>
</dbReference>
<reference evidence="1 2" key="1">
    <citation type="submission" date="2017-11" db="EMBL/GenBank/DDBJ databases">
        <title>Bacterial isolate from king chilli rhizosphere.</title>
        <authorList>
            <person name="Takhelmayum P."/>
            <person name="Sarangthem I."/>
        </authorList>
    </citation>
    <scope>NUCLEOTIDE SEQUENCE [LARGE SCALE GENOMIC DNA]</scope>
    <source>
        <strain evidence="2">t26</strain>
    </source>
</reference>
<organism evidence="1 2">
    <name type="scientific">Lysinibacillus xylanilyticus</name>
    <dbReference type="NCBI Taxonomy" id="582475"/>
    <lineage>
        <taxon>Bacteria</taxon>
        <taxon>Bacillati</taxon>
        <taxon>Bacillota</taxon>
        <taxon>Bacilli</taxon>
        <taxon>Bacillales</taxon>
        <taxon>Bacillaceae</taxon>
        <taxon>Lysinibacillus</taxon>
    </lineage>
</organism>
<evidence type="ECO:0000313" key="1">
    <source>
        <dbReference type="EMBL" id="PJO44231.1"/>
    </source>
</evidence>
<name>A0A2M9Q823_9BACI</name>
<accession>A0A2M9Q823</accession>
<evidence type="ECO:0000313" key="2">
    <source>
        <dbReference type="Proteomes" id="UP000232101"/>
    </source>
</evidence>
<gene>
    <name evidence="1" type="ORF">CWD94_08025</name>
</gene>